<dbReference type="PANTHER" id="PTHR45138">
    <property type="entry name" value="REGULATORY COMPONENTS OF SENSORY TRANSDUCTION SYSTEM"/>
    <property type="match status" value="1"/>
</dbReference>
<dbReference type="PROSITE" id="PS50887">
    <property type="entry name" value="GGDEF"/>
    <property type="match status" value="1"/>
</dbReference>
<dbReference type="OrthoDB" id="9759607at2"/>
<dbReference type="GO" id="GO:0052621">
    <property type="term" value="F:diguanylate cyclase activity"/>
    <property type="evidence" value="ECO:0007669"/>
    <property type="project" value="TreeGrafter"/>
</dbReference>
<evidence type="ECO:0000256" key="1">
    <source>
        <dbReference type="SAM" id="Phobius"/>
    </source>
</evidence>
<feature type="transmembrane region" description="Helical" evidence="1">
    <location>
        <begin position="67"/>
        <end position="85"/>
    </location>
</feature>
<dbReference type="EMBL" id="BJXN01000007">
    <property type="protein sequence ID" value="GEM89836.1"/>
    <property type="molecule type" value="Genomic_DNA"/>
</dbReference>
<evidence type="ECO:0000313" key="4">
    <source>
        <dbReference type="Proteomes" id="UP000321827"/>
    </source>
</evidence>
<reference evidence="3 4" key="1">
    <citation type="submission" date="2019-07" db="EMBL/GenBank/DDBJ databases">
        <title>Whole genome shotgun sequence of Oceanithermus desulfurans NBRC 100063.</title>
        <authorList>
            <person name="Hosoyama A."/>
            <person name="Uohara A."/>
            <person name="Ohji S."/>
            <person name="Ichikawa N."/>
        </authorList>
    </citation>
    <scope>NUCLEOTIDE SEQUENCE [LARGE SCALE GENOMIC DNA]</scope>
    <source>
        <strain evidence="3 4">NBRC 100063</strain>
    </source>
</reference>
<dbReference type="AlphaFoldDB" id="A0A511RM07"/>
<dbReference type="Proteomes" id="UP000321827">
    <property type="component" value="Unassembled WGS sequence"/>
</dbReference>
<keyword evidence="1" id="KW-0472">Membrane</keyword>
<dbReference type="InterPro" id="IPR050469">
    <property type="entry name" value="Diguanylate_Cyclase"/>
</dbReference>
<proteinExistence type="predicted"/>
<dbReference type="InterPro" id="IPR043128">
    <property type="entry name" value="Rev_trsase/Diguanyl_cyclase"/>
</dbReference>
<comment type="caution">
    <text evidence="3">The sequence shown here is derived from an EMBL/GenBank/DDBJ whole genome shotgun (WGS) entry which is preliminary data.</text>
</comment>
<keyword evidence="1" id="KW-0812">Transmembrane</keyword>
<organism evidence="3 4">
    <name type="scientific">Oceanithermus desulfurans NBRC 100063</name>
    <dbReference type="NCBI Taxonomy" id="1227550"/>
    <lineage>
        <taxon>Bacteria</taxon>
        <taxon>Thermotogati</taxon>
        <taxon>Deinococcota</taxon>
        <taxon>Deinococci</taxon>
        <taxon>Thermales</taxon>
        <taxon>Thermaceae</taxon>
        <taxon>Oceanithermus</taxon>
    </lineage>
</organism>
<feature type="transmembrane region" description="Helical" evidence="1">
    <location>
        <begin position="39"/>
        <end position="55"/>
    </location>
</feature>
<feature type="transmembrane region" description="Helical" evidence="1">
    <location>
        <begin position="114"/>
        <end position="132"/>
    </location>
</feature>
<dbReference type="Gene3D" id="3.30.70.270">
    <property type="match status" value="1"/>
</dbReference>
<feature type="transmembrane region" description="Helical" evidence="1">
    <location>
        <begin position="91"/>
        <end position="107"/>
    </location>
</feature>
<gene>
    <name evidence="3" type="ORF">ODE01S_12700</name>
</gene>
<dbReference type="PANTHER" id="PTHR45138:SF9">
    <property type="entry name" value="DIGUANYLATE CYCLASE DGCM-RELATED"/>
    <property type="match status" value="1"/>
</dbReference>
<protein>
    <recommendedName>
        <fullName evidence="2">GGDEF domain-containing protein</fullName>
    </recommendedName>
</protein>
<keyword evidence="1" id="KW-1133">Transmembrane helix</keyword>
<accession>A0A511RM07</accession>
<evidence type="ECO:0000259" key="2">
    <source>
        <dbReference type="PROSITE" id="PS50887"/>
    </source>
</evidence>
<feature type="domain" description="GGDEF" evidence="2">
    <location>
        <begin position="190"/>
        <end position="318"/>
    </location>
</feature>
<evidence type="ECO:0000313" key="3">
    <source>
        <dbReference type="EMBL" id="GEM89836.1"/>
    </source>
</evidence>
<feature type="transmembrane region" description="Helical" evidence="1">
    <location>
        <begin position="138"/>
        <end position="158"/>
    </location>
</feature>
<dbReference type="InterPro" id="IPR000160">
    <property type="entry name" value="GGDEF_dom"/>
</dbReference>
<dbReference type="SMART" id="SM00267">
    <property type="entry name" value="GGDEF"/>
    <property type="match status" value="1"/>
</dbReference>
<sequence length="324" mass="35665">MLQRSGTRRWRAGIVSRAIVSVSVGLLVLTRVVPMDPRVYLGLTAVAVAHFFFIWKTSVRAGVWLDWFNLVFDLSMVLAILQLGGRSESPLAILVYLWLFAMVTMNARYGELRLLALLAALGWGVLALGGLGGPGYGAYLGVHTMGVLLFVVTSLTLMGERRQSLLDPLTQVLHRGAGLERLAEWVRRREPFDLAFIDLKGFKRINDAYGHAGGDEVLQALARRLLAGVRPQDLVIRYGGDEFLVAGPAGSLAGRIRRVFEEPIATSMGRVRLAGDHGVVTWRPHEGSSLETLLARADAAMYRMKYTESREDPPETGRPATDRA</sequence>
<dbReference type="Pfam" id="PF00990">
    <property type="entry name" value="GGDEF"/>
    <property type="match status" value="1"/>
</dbReference>
<dbReference type="SUPFAM" id="SSF55073">
    <property type="entry name" value="Nucleotide cyclase"/>
    <property type="match status" value="1"/>
</dbReference>
<dbReference type="RefSeq" id="WP_147147018.1">
    <property type="nucleotide sequence ID" value="NZ_BJXN01000007.1"/>
</dbReference>
<dbReference type="CDD" id="cd01949">
    <property type="entry name" value="GGDEF"/>
    <property type="match status" value="1"/>
</dbReference>
<name>A0A511RM07_9DEIN</name>
<feature type="transmembrane region" description="Helical" evidence="1">
    <location>
        <begin position="12"/>
        <end position="33"/>
    </location>
</feature>
<dbReference type="InterPro" id="IPR029787">
    <property type="entry name" value="Nucleotide_cyclase"/>
</dbReference>
<dbReference type="NCBIfam" id="TIGR00254">
    <property type="entry name" value="GGDEF"/>
    <property type="match status" value="1"/>
</dbReference>